<feature type="compositionally biased region" description="Basic and acidic residues" evidence="4">
    <location>
        <begin position="258"/>
        <end position="268"/>
    </location>
</feature>
<evidence type="ECO:0000313" key="5">
    <source>
        <dbReference type="EMBL" id="NXG51200.1"/>
    </source>
</evidence>
<dbReference type="Proteomes" id="UP000574528">
    <property type="component" value="Unassembled WGS sequence"/>
</dbReference>
<comment type="caution">
    <text evidence="5">The sequence shown here is derived from an EMBL/GenBank/DDBJ whole genome shotgun (WGS) entry which is preliminary data.</text>
</comment>
<feature type="compositionally biased region" description="Basic and acidic residues" evidence="4">
    <location>
        <begin position="238"/>
        <end position="251"/>
    </location>
</feature>
<feature type="compositionally biased region" description="Basic and acidic residues" evidence="4">
    <location>
        <begin position="365"/>
        <end position="383"/>
    </location>
</feature>
<gene>
    <name evidence="5" type="primary">Chgb</name>
    <name evidence="5" type="ORF">PSIHAE_R12881</name>
</gene>
<feature type="compositionally biased region" description="Basic and acidic residues" evidence="4">
    <location>
        <begin position="403"/>
        <end position="420"/>
    </location>
</feature>
<accession>A0A7K9CHV3</accession>
<keyword evidence="3" id="KW-0165">Cleavage on pair of basic residues</keyword>
<organism evidence="5 6">
    <name type="scientific">Psilopogon haemacephalus</name>
    <name type="common">coppersmith barbet</name>
    <dbReference type="NCBI Taxonomy" id="2585815"/>
    <lineage>
        <taxon>Eukaryota</taxon>
        <taxon>Metazoa</taxon>
        <taxon>Chordata</taxon>
        <taxon>Craniata</taxon>
        <taxon>Vertebrata</taxon>
        <taxon>Euteleostomi</taxon>
        <taxon>Archelosauria</taxon>
        <taxon>Archosauria</taxon>
        <taxon>Dinosauria</taxon>
        <taxon>Saurischia</taxon>
        <taxon>Theropoda</taxon>
        <taxon>Coelurosauria</taxon>
        <taxon>Aves</taxon>
        <taxon>Neognathae</taxon>
        <taxon>Neoaves</taxon>
        <taxon>Telluraves</taxon>
        <taxon>Coraciimorphae</taxon>
        <taxon>Piciformes</taxon>
        <taxon>Megalaimidae</taxon>
        <taxon>Psilopogon</taxon>
    </lineage>
</organism>
<dbReference type="AlphaFoldDB" id="A0A7K9CHV3"/>
<dbReference type="PANTHER" id="PTHR10583">
    <property type="entry name" value="CHROMOGRANIN"/>
    <property type="match status" value="1"/>
</dbReference>
<evidence type="ECO:0000256" key="2">
    <source>
        <dbReference type="ARBA" id="ARBA00022641"/>
    </source>
</evidence>
<feature type="compositionally biased region" description="Basic and acidic residues" evidence="4">
    <location>
        <begin position="24"/>
        <end position="58"/>
    </location>
</feature>
<feature type="compositionally biased region" description="Low complexity" evidence="4">
    <location>
        <begin position="270"/>
        <end position="279"/>
    </location>
</feature>
<evidence type="ECO:0000256" key="4">
    <source>
        <dbReference type="SAM" id="MobiDB-lite"/>
    </source>
</evidence>
<dbReference type="InterPro" id="IPR001819">
    <property type="entry name" value="Chromogranin_AB"/>
</dbReference>
<evidence type="ECO:0000256" key="3">
    <source>
        <dbReference type="ARBA" id="ARBA00022685"/>
    </source>
</evidence>
<keyword evidence="6" id="KW-1185">Reference proteome</keyword>
<feature type="compositionally biased region" description="Basic and acidic residues" evidence="4">
    <location>
        <begin position="326"/>
        <end position="357"/>
    </location>
</feature>
<feature type="region of interest" description="Disordered" evidence="4">
    <location>
        <begin position="499"/>
        <end position="607"/>
    </location>
</feature>
<keyword evidence="2" id="KW-0765">Sulfation</keyword>
<feature type="compositionally biased region" description="Basic and acidic residues" evidence="4">
    <location>
        <begin position="581"/>
        <end position="598"/>
    </location>
</feature>
<dbReference type="GO" id="GO:0005615">
    <property type="term" value="C:extracellular space"/>
    <property type="evidence" value="ECO:0007669"/>
    <property type="project" value="TreeGrafter"/>
</dbReference>
<feature type="non-terminal residue" evidence="5">
    <location>
        <position position="1"/>
    </location>
</feature>
<proteinExistence type="predicted"/>
<protein>
    <submittedName>
        <fullName evidence="5">SCG1 protein</fullName>
    </submittedName>
</protein>
<reference evidence="5 6" key="1">
    <citation type="submission" date="2019-09" db="EMBL/GenBank/DDBJ databases">
        <title>Bird 10,000 Genomes (B10K) Project - Family phase.</title>
        <authorList>
            <person name="Zhang G."/>
        </authorList>
    </citation>
    <scope>NUCLEOTIDE SEQUENCE [LARGE SCALE GENOMIC DNA]</scope>
    <source>
        <strain evidence="5">B10K-DU-001-24</strain>
        <tissue evidence="5">Muscle</tissue>
    </source>
</reference>
<feature type="compositionally biased region" description="Basic and acidic residues" evidence="4">
    <location>
        <begin position="192"/>
        <end position="208"/>
    </location>
</feature>
<feature type="non-terminal residue" evidence="5">
    <location>
        <position position="607"/>
    </location>
</feature>
<name>A0A7K9CHV3_9PICI</name>
<feature type="compositionally biased region" description="Basic and acidic residues" evidence="4">
    <location>
        <begin position="499"/>
        <end position="509"/>
    </location>
</feature>
<sequence>VTECIVEVLSNALSKPNAPPINPDCKEILKKGGRNDRERSENSQPEVRHWKDTAETAKHLPGSMEEEQRQAEDEAKESMKGSDVKKLAQEEDKSKEDETGHHSAAEEEGLHREEKKHHQEIREEEEKSYQSEEESQGHDKEVELGVLNKSPSEGMSAEELPAGGEQQSRWRLQVARQSPYKRVPEGEEGEADKERSEKPHQESKEGDFSHQQQYAESEEIEETEEKPPYSPRRYGKQRVGDSSEEKRGHGGEEEESKTEERHRWDKRNQHQNQHKASQQQREEKNGYHRRRVSEVEEKRRAGQGGEEYRERWQQSEESSEEEEEEEKSHQQREDSDERWQEERRHRDGAQEAQRHSLEGWTHLGGESRQELDKYRGGGSKEKQQGGGSSWWASEEDDSQKAFAGERRAEAGTHHGTRDSAEQLSHLGNGQEREEVERQHQSNEQREDEEEDLEEGRYAEREAYRSRIPAESKKRTAAAYSQLYPLLWWSRHLEKREGKGEQLLEGKEEGGPGLAEQTLLPEYDDYEWWEKQQPSRGAPRQGRPQPKSMGSRVPAKRQHEVEQLPQLLSYRKKAAEFPELYTSREDTRRHQASRSDRRLSQRPLTEEE</sequence>
<keyword evidence="1" id="KW-0597">Phosphoprotein</keyword>
<feature type="compositionally biased region" description="Basic and acidic residues" evidence="4">
    <location>
        <begin position="66"/>
        <end position="143"/>
    </location>
</feature>
<evidence type="ECO:0000313" key="6">
    <source>
        <dbReference type="Proteomes" id="UP000574528"/>
    </source>
</evidence>
<dbReference type="EMBL" id="VWZI01019328">
    <property type="protein sequence ID" value="NXG51200.1"/>
    <property type="molecule type" value="Genomic_DNA"/>
</dbReference>
<feature type="compositionally biased region" description="Basic and acidic residues" evidence="4">
    <location>
        <begin position="454"/>
        <end position="473"/>
    </location>
</feature>
<evidence type="ECO:0000256" key="1">
    <source>
        <dbReference type="ARBA" id="ARBA00022553"/>
    </source>
</evidence>
<feature type="region of interest" description="Disordered" evidence="4">
    <location>
        <begin position="13"/>
        <end position="475"/>
    </location>
</feature>
<dbReference type="GO" id="GO:0030141">
    <property type="term" value="C:secretory granule"/>
    <property type="evidence" value="ECO:0007669"/>
    <property type="project" value="InterPro"/>
</dbReference>
<feature type="compositionally biased region" description="Basic and acidic residues" evidence="4">
    <location>
        <begin position="280"/>
        <end position="314"/>
    </location>
</feature>
<feature type="compositionally biased region" description="Basic and acidic residues" evidence="4">
    <location>
        <begin position="430"/>
        <end position="444"/>
    </location>
</feature>
<dbReference type="PANTHER" id="PTHR10583:SF4">
    <property type="entry name" value="SECRETOGRANIN-1"/>
    <property type="match status" value="1"/>
</dbReference>
<dbReference type="OrthoDB" id="9907623at2759"/>